<proteinExistence type="predicted"/>
<reference evidence="1" key="3">
    <citation type="submission" date="2023-05" db="EMBL/GenBank/DDBJ databases">
        <authorList>
            <person name="Smith C.H."/>
        </authorList>
    </citation>
    <scope>NUCLEOTIDE SEQUENCE</scope>
    <source>
        <strain evidence="1">CHS0354</strain>
        <tissue evidence="1">Mantle</tissue>
    </source>
</reference>
<organism evidence="1 2">
    <name type="scientific">Potamilus streckersoni</name>
    <dbReference type="NCBI Taxonomy" id="2493646"/>
    <lineage>
        <taxon>Eukaryota</taxon>
        <taxon>Metazoa</taxon>
        <taxon>Spiralia</taxon>
        <taxon>Lophotrochozoa</taxon>
        <taxon>Mollusca</taxon>
        <taxon>Bivalvia</taxon>
        <taxon>Autobranchia</taxon>
        <taxon>Heteroconchia</taxon>
        <taxon>Palaeoheterodonta</taxon>
        <taxon>Unionida</taxon>
        <taxon>Unionoidea</taxon>
        <taxon>Unionidae</taxon>
        <taxon>Ambleminae</taxon>
        <taxon>Lampsilini</taxon>
        <taxon>Potamilus</taxon>
    </lineage>
</organism>
<dbReference type="EMBL" id="JAEAOA010000155">
    <property type="protein sequence ID" value="KAK3596156.1"/>
    <property type="molecule type" value="Genomic_DNA"/>
</dbReference>
<keyword evidence="2" id="KW-1185">Reference proteome</keyword>
<dbReference type="Proteomes" id="UP001195483">
    <property type="component" value="Unassembled WGS sequence"/>
</dbReference>
<accession>A0AAE0SQW6</accession>
<evidence type="ECO:0000313" key="1">
    <source>
        <dbReference type="EMBL" id="KAK3596156.1"/>
    </source>
</evidence>
<gene>
    <name evidence="1" type="ORF">CHS0354_001633</name>
</gene>
<name>A0AAE0SQW6_9BIVA</name>
<dbReference type="AlphaFoldDB" id="A0AAE0SQW6"/>
<reference evidence="1" key="2">
    <citation type="journal article" date="2021" name="Genome Biol. Evol.">
        <title>Developing a high-quality reference genome for a parasitic bivalve with doubly uniparental inheritance (Bivalvia: Unionida).</title>
        <authorList>
            <person name="Smith C.H."/>
        </authorList>
    </citation>
    <scope>NUCLEOTIDE SEQUENCE</scope>
    <source>
        <strain evidence="1">CHS0354</strain>
        <tissue evidence="1">Mantle</tissue>
    </source>
</reference>
<reference evidence="1" key="1">
    <citation type="journal article" date="2021" name="Genome Biol. Evol.">
        <title>A High-Quality Reference Genome for a Parasitic Bivalve with Doubly Uniparental Inheritance (Bivalvia: Unionida).</title>
        <authorList>
            <person name="Smith C.H."/>
        </authorList>
    </citation>
    <scope>NUCLEOTIDE SEQUENCE</scope>
    <source>
        <strain evidence="1">CHS0354</strain>
    </source>
</reference>
<sequence>MSHLTELQREANTACHLWRQIRLLYRCSFVLIVSATKEGQASPHEGYEAFYPNDTWNIKQRSLIWKVPVAVTRSSIGCECHFD</sequence>
<protein>
    <submittedName>
        <fullName evidence="1">Uncharacterized protein</fullName>
    </submittedName>
</protein>
<evidence type="ECO:0000313" key="2">
    <source>
        <dbReference type="Proteomes" id="UP001195483"/>
    </source>
</evidence>
<comment type="caution">
    <text evidence="1">The sequence shown here is derived from an EMBL/GenBank/DDBJ whole genome shotgun (WGS) entry which is preliminary data.</text>
</comment>